<feature type="transmembrane region" description="Helical" evidence="16">
    <location>
        <begin position="21"/>
        <end position="39"/>
    </location>
</feature>
<evidence type="ECO:0000256" key="5">
    <source>
        <dbReference type="ARBA" id="ARBA00022618"/>
    </source>
</evidence>
<dbReference type="InterPro" id="IPR036388">
    <property type="entry name" value="WH-like_DNA-bd_sf"/>
</dbReference>
<comment type="similarity">
    <text evidence="2">Belongs to the FtsK/SpoIIIE/SftA family.</text>
</comment>
<evidence type="ECO:0000256" key="3">
    <source>
        <dbReference type="ARBA" id="ARBA00020887"/>
    </source>
</evidence>
<keyword evidence="5" id="KW-0132">Cell division</keyword>
<keyword evidence="4" id="KW-1003">Cell membrane</keyword>
<evidence type="ECO:0000256" key="10">
    <source>
        <dbReference type="ARBA" id="ARBA00022989"/>
    </source>
</evidence>
<feature type="region of interest" description="Disordered" evidence="15">
    <location>
        <begin position="215"/>
        <end position="246"/>
    </location>
</feature>
<dbReference type="InterPro" id="IPR027417">
    <property type="entry name" value="P-loop_NTPase"/>
</dbReference>
<dbReference type="Gene3D" id="3.30.980.40">
    <property type="match status" value="1"/>
</dbReference>
<feature type="region of interest" description="Disordered" evidence="15">
    <location>
        <begin position="446"/>
        <end position="465"/>
    </location>
</feature>
<proteinExistence type="inferred from homology"/>
<dbReference type="Pfam" id="PF09397">
    <property type="entry name" value="FtsK_gamma"/>
    <property type="match status" value="1"/>
</dbReference>
<reference evidence="18 19" key="1">
    <citation type="submission" date="2015-03" db="EMBL/GenBank/DDBJ databases">
        <authorList>
            <person name="Krishnan R."/>
            <person name="Midha S."/>
            <person name="Patil P.B."/>
            <person name="Rameshkumar N."/>
        </authorList>
    </citation>
    <scope>NUCLEOTIDE SEQUENCE [LARGE SCALE GENOMIC DNA]</scope>
    <source>
        <strain evidence="18 19">L1E11</strain>
    </source>
</reference>
<evidence type="ECO:0000259" key="17">
    <source>
        <dbReference type="PROSITE" id="PS50901"/>
    </source>
</evidence>
<keyword evidence="12 16" id="KW-0472">Membrane</keyword>
<protein>
    <recommendedName>
        <fullName evidence="3">DNA translocase FtsK</fullName>
    </recommendedName>
</protein>
<organism evidence="18 19">
    <name type="scientific">Pokkaliibacter plantistimulans</name>
    <dbReference type="NCBI Taxonomy" id="1635171"/>
    <lineage>
        <taxon>Bacteria</taxon>
        <taxon>Pseudomonadati</taxon>
        <taxon>Pseudomonadota</taxon>
        <taxon>Gammaproteobacteria</taxon>
        <taxon>Oceanospirillales</taxon>
        <taxon>Balneatrichaceae</taxon>
        <taxon>Pokkaliibacter</taxon>
    </lineage>
</organism>
<dbReference type="InterPro" id="IPR041027">
    <property type="entry name" value="FtsK_alpha"/>
</dbReference>
<dbReference type="InterPro" id="IPR025199">
    <property type="entry name" value="FtsK_4TM"/>
</dbReference>
<sequence length="939" mass="103263">MHTLSRERFVDTIVQLFKEGLILLAVGFSAFILLILLTFDPGDPGWSHLGWNPEIKNSGGIWGAWLADLMFSVVGVGAFMLPVLFSMKAYWVVKFWYRPSWYSLGILLIRLLGLICLVISASVLASFHLDPTTLHYPYTAGGLVGQNLAPYVLKALKLEGGSLVMTFVFFIGISLFTNLSLLQVAEWIGRQLCWIWDKTAAVRAERAEKNRRKDDFAPLPLAGEPESARGAKEDSRTATKSLARAGQQRIEPDFAEFLANARAQHKNTTADTSKKPAAPVDSMLSDASRMTDRTVTGQENMDRFSSQEQFKPGNANAERGSADDDLPILDHVIEPHSSPSVHFQNDSAGEGRAEEHWTGTHQLEIDDDDLPWDEPSPVNPQGQPYGVQLNAADDEHHYHRDSQPAPVMKTGIEVQPLGKQMLPDEEDLDAPRRSVIPRRPALSALPSLDVLDPADENKGPGYSPERLQELSGLLESKLLDFGVKAQVVAVNPGPVITRFEVQPAPGVKASKITNLSRDLARSLAVMSVRVVEVIPGKSVIGLEIPNERRATVRLSEVLKADTYQQTKSPLPLALGHDIGGFPVVANLAKMPHLLVAGTTGSGKSVGVNAMILSLLFKCTPEQVRLIMVDPKMLELSIYDGIPHLLCPVITDMKEAAGALRWCVGEMERRYQLMASVGVRNLEGFNRKLEESAERGEYFPDPLWKAEQSFEPVAPNLEPLPYIVVIIDEFADMMMMVGKKVEELIARIAQKARAAGIHLILATQRPSVDVITGLIKANVPSRIAFQVSSKIDSRTILDQGGAESLLGNGDMLYMPVGTNLPIRVHGAFVDDDEVHRLVEEWKQRGTPDYIEDILNTPEEGSGPVDTGGNYEEEQDPLYDEAVAFVLETGRVSISSVQRKLKIGYNRAARMVEAMESAGLISAPNHNGTRDILAPNSTRDY</sequence>
<dbReference type="Pfam" id="PF01580">
    <property type="entry name" value="FtsK_SpoIIIE"/>
    <property type="match status" value="1"/>
</dbReference>
<evidence type="ECO:0000256" key="9">
    <source>
        <dbReference type="ARBA" id="ARBA00022840"/>
    </source>
</evidence>
<feature type="transmembrane region" description="Helical" evidence="16">
    <location>
        <begin position="106"/>
        <end position="129"/>
    </location>
</feature>
<dbReference type="Gene3D" id="1.10.10.10">
    <property type="entry name" value="Winged helix-like DNA-binding domain superfamily/Winged helix DNA-binding domain"/>
    <property type="match status" value="1"/>
</dbReference>
<evidence type="ECO:0000256" key="15">
    <source>
        <dbReference type="SAM" id="MobiDB-lite"/>
    </source>
</evidence>
<evidence type="ECO:0000256" key="8">
    <source>
        <dbReference type="ARBA" id="ARBA00022829"/>
    </source>
</evidence>
<accession>A0ABX5M056</accession>
<feature type="region of interest" description="Disordered" evidence="15">
    <location>
        <begin position="264"/>
        <end position="320"/>
    </location>
</feature>
<dbReference type="Proteomes" id="UP000248090">
    <property type="component" value="Unassembled WGS sequence"/>
</dbReference>
<feature type="domain" description="FtsK" evidence="17">
    <location>
        <begin position="580"/>
        <end position="793"/>
    </location>
</feature>
<feature type="region of interest" description="Disordered" evidence="15">
    <location>
        <begin position="336"/>
        <end position="356"/>
    </location>
</feature>
<evidence type="ECO:0000256" key="1">
    <source>
        <dbReference type="ARBA" id="ARBA00004651"/>
    </source>
</evidence>
<evidence type="ECO:0000256" key="13">
    <source>
        <dbReference type="ARBA" id="ARBA00023306"/>
    </source>
</evidence>
<dbReference type="InterPro" id="IPR002543">
    <property type="entry name" value="FtsK_dom"/>
</dbReference>
<gene>
    <name evidence="18" type="ORF">WH50_05135</name>
</gene>
<dbReference type="InterPro" id="IPR050206">
    <property type="entry name" value="FtsK/SpoIIIE/SftA"/>
</dbReference>
<feature type="transmembrane region" description="Helical" evidence="16">
    <location>
        <begin position="135"/>
        <end position="153"/>
    </location>
</feature>
<evidence type="ECO:0000313" key="19">
    <source>
        <dbReference type="Proteomes" id="UP000248090"/>
    </source>
</evidence>
<feature type="compositionally biased region" description="Polar residues" evidence="15">
    <location>
        <begin position="293"/>
        <end position="309"/>
    </location>
</feature>
<dbReference type="Pfam" id="PF13491">
    <property type="entry name" value="FtsK_4TM"/>
    <property type="match status" value="1"/>
</dbReference>
<evidence type="ECO:0000256" key="4">
    <source>
        <dbReference type="ARBA" id="ARBA00022475"/>
    </source>
</evidence>
<evidence type="ECO:0000313" key="18">
    <source>
        <dbReference type="EMBL" id="PXF32299.1"/>
    </source>
</evidence>
<keyword evidence="11" id="KW-0238">DNA-binding</keyword>
<dbReference type="InterPro" id="IPR018541">
    <property type="entry name" value="Ftsk_gamma"/>
</dbReference>
<dbReference type="SUPFAM" id="SSF52540">
    <property type="entry name" value="P-loop containing nucleoside triphosphate hydrolases"/>
    <property type="match status" value="1"/>
</dbReference>
<feature type="binding site" evidence="14">
    <location>
        <begin position="597"/>
        <end position="604"/>
    </location>
    <ligand>
        <name>ATP</name>
        <dbReference type="ChEBI" id="CHEBI:30616"/>
    </ligand>
</feature>
<dbReference type="Pfam" id="PF17854">
    <property type="entry name" value="FtsK_alpha"/>
    <property type="match status" value="1"/>
</dbReference>
<keyword evidence="13" id="KW-0131">Cell cycle</keyword>
<evidence type="ECO:0000256" key="12">
    <source>
        <dbReference type="ARBA" id="ARBA00023136"/>
    </source>
</evidence>
<keyword evidence="7 14" id="KW-0547">Nucleotide-binding</keyword>
<evidence type="ECO:0000256" key="16">
    <source>
        <dbReference type="SAM" id="Phobius"/>
    </source>
</evidence>
<dbReference type="PANTHER" id="PTHR22683:SF41">
    <property type="entry name" value="DNA TRANSLOCASE FTSK"/>
    <property type="match status" value="1"/>
</dbReference>
<evidence type="ECO:0000256" key="6">
    <source>
        <dbReference type="ARBA" id="ARBA00022692"/>
    </source>
</evidence>
<keyword evidence="9 14" id="KW-0067">ATP-binding</keyword>
<keyword evidence="8" id="KW-0159">Chromosome partition</keyword>
<feature type="compositionally biased region" description="Basic and acidic residues" evidence="15">
    <location>
        <begin position="226"/>
        <end position="237"/>
    </location>
</feature>
<comment type="caution">
    <text evidence="18">The sequence shown here is derived from an EMBL/GenBank/DDBJ whole genome shotgun (WGS) entry which is preliminary data.</text>
</comment>
<feature type="compositionally biased region" description="Polar residues" evidence="15">
    <location>
        <begin position="337"/>
        <end position="347"/>
    </location>
</feature>
<dbReference type="CDD" id="cd01127">
    <property type="entry name" value="TrwB_TraG_TraD_VirD4"/>
    <property type="match status" value="1"/>
</dbReference>
<dbReference type="EMBL" id="LAPT01000021">
    <property type="protein sequence ID" value="PXF32299.1"/>
    <property type="molecule type" value="Genomic_DNA"/>
</dbReference>
<evidence type="ECO:0000256" key="7">
    <source>
        <dbReference type="ARBA" id="ARBA00022741"/>
    </source>
</evidence>
<keyword evidence="19" id="KW-1185">Reference proteome</keyword>
<feature type="transmembrane region" description="Helical" evidence="16">
    <location>
        <begin position="160"/>
        <end position="182"/>
    </location>
</feature>
<dbReference type="PROSITE" id="PS50901">
    <property type="entry name" value="FTSK"/>
    <property type="match status" value="1"/>
</dbReference>
<dbReference type="PANTHER" id="PTHR22683">
    <property type="entry name" value="SPORULATION PROTEIN RELATED"/>
    <property type="match status" value="1"/>
</dbReference>
<dbReference type="Gene3D" id="3.40.50.300">
    <property type="entry name" value="P-loop containing nucleotide triphosphate hydrolases"/>
    <property type="match status" value="1"/>
</dbReference>
<keyword evidence="10 16" id="KW-1133">Transmembrane helix</keyword>
<feature type="transmembrane region" description="Helical" evidence="16">
    <location>
        <begin position="59"/>
        <end position="85"/>
    </location>
</feature>
<evidence type="ECO:0000256" key="11">
    <source>
        <dbReference type="ARBA" id="ARBA00023125"/>
    </source>
</evidence>
<comment type="subcellular location">
    <subcellularLocation>
        <location evidence="1">Cell membrane</location>
        <topology evidence="1">Multi-pass membrane protein</topology>
    </subcellularLocation>
</comment>
<dbReference type="SMART" id="SM00843">
    <property type="entry name" value="Ftsk_gamma"/>
    <property type="match status" value="1"/>
</dbReference>
<dbReference type="SUPFAM" id="SSF46785">
    <property type="entry name" value="Winged helix' DNA-binding domain"/>
    <property type="match status" value="1"/>
</dbReference>
<keyword evidence="6 16" id="KW-0812">Transmembrane</keyword>
<name>A0ABX5M056_9GAMM</name>
<dbReference type="InterPro" id="IPR036390">
    <property type="entry name" value="WH_DNA-bd_sf"/>
</dbReference>
<evidence type="ECO:0000256" key="2">
    <source>
        <dbReference type="ARBA" id="ARBA00006474"/>
    </source>
</evidence>
<evidence type="ECO:0000256" key="14">
    <source>
        <dbReference type="PROSITE-ProRule" id="PRU00289"/>
    </source>
</evidence>